<comment type="caution">
    <text evidence="1">The sequence shown here is derived from an EMBL/GenBank/DDBJ whole genome shotgun (WGS) entry which is preliminary data.</text>
</comment>
<name>A0A1F7YR64_9BACT</name>
<dbReference type="EMBL" id="MGGM01000009">
    <property type="protein sequence ID" value="OGM29812.1"/>
    <property type="molecule type" value="Genomic_DNA"/>
</dbReference>
<proteinExistence type="predicted"/>
<organism evidence="1 2">
    <name type="scientific">Candidatus Woesebacteria bacterium RIFCSPHIGHO2_01_FULL_41_10</name>
    <dbReference type="NCBI Taxonomy" id="1802500"/>
    <lineage>
        <taxon>Bacteria</taxon>
        <taxon>Candidatus Woeseibacteriota</taxon>
    </lineage>
</organism>
<evidence type="ECO:0000313" key="1">
    <source>
        <dbReference type="EMBL" id="OGM29812.1"/>
    </source>
</evidence>
<reference evidence="1 2" key="1">
    <citation type="journal article" date="2016" name="Nat. Commun.">
        <title>Thousands of microbial genomes shed light on interconnected biogeochemical processes in an aquifer system.</title>
        <authorList>
            <person name="Anantharaman K."/>
            <person name="Brown C.T."/>
            <person name="Hug L.A."/>
            <person name="Sharon I."/>
            <person name="Castelle C.J."/>
            <person name="Probst A.J."/>
            <person name="Thomas B.C."/>
            <person name="Singh A."/>
            <person name="Wilkins M.J."/>
            <person name="Karaoz U."/>
            <person name="Brodie E.L."/>
            <person name="Williams K.H."/>
            <person name="Hubbard S.S."/>
            <person name="Banfield J.F."/>
        </authorList>
    </citation>
    <scope>NUCLEOTIDE SEQUENCE [LARGE SCALE GENOMIC DNA]</scope>
</reference>
<protein>
    <submittedName>
        <fullName evidence="1">Uncharacterized protein</fullName>
    </submittedName>
</protein>
<dbReference type="AlphaFoldDB" id="A0A1F7YR64"/>
<gene>
    <name evidence="1" type="ORF">A2801_00215</name>
</gene>
<evidence type="ECO:0000313" key="2">
    <source>
        <dbReference type="Proteomes" id="UP000177263"/>
    </source>
</evidence>
<dbReference type="Proteomes" id="UP000177263">
    <property type="component" value="Unassembled WGS sequence"/>
</dbReference>
<sequence>MWVIRLDEPDEWRAKRAIELGFEIILKPSLESDQLFVSSAVLYTTSAEAAGLIESSLNEIGISFEMRPADGSFTYTIPGLSTTELGRLLVTSFSDIRFNVVTVAKSIEES</sequence>
<dbReference type="STRING" id="1802500.A2801_00215"/>
<accession>A0A1F7YR64</accession>